<keyword evidence="4" id="KW-1185">Reference proteome</keyword>
<proteinExistence type="predicted"/>
<dbReference type="RefSeq" id="WP_124900236.1">
    <property type="nucleotide sequence ID" value="NZ_RQTJ01000035.1"/>
</dbReference>
<dbReference type="Proteomes" id="UP000268372">
    <property type="component" value="Unassembled WGS sequence"/>
</dbReference>
<comment type="caution">
    <text evidence="3">The sequence shown here is derived from an EMBL/GenBank/DDBJ whole genome shotgun (WGS) entry which is preliminary data.</text>
</comment>
<reference evidence="3 4" key="1">
    <citation type="submission" date="2018-11" db="EMBL/GenBank/DDBJ databases">
        <title>Flavobacterium sp. nov., YIM 102796 draft genome.</title>
        <authorList>
            <person name="Li G."/>
            <person name="Jiang Y."/>
        </authorList>
    </citation>
    <scope>NUCLEOTIDE SEQUENCE [LARGE SCALE GENOMIC DNA]</scope>
    <source>
        <strain evidence="3 4">YIM 102796</strain>
    </source>
</reference>
<evidence type="ECO:0000313" key="4">
    <source>
        <dbReference type="Proteomes" id="UP000268372"/>
    </source>
</evidence>
<evidence type="ECO:0000313" key="3">
    <source>
        <dbReference type="EMBL" id="RRA91237.1"/>
    </source>
</evidence>
<dbReference type="NCBIfam" id="TIGR04183">
    <property type="entry name" value="Por_Secre_tail"/>
    <property type="match status" value="1"/>
</dbReference>
<name>A0A3P1AQM8_9FLAO</name>
<dbReference type="OrthoDB" id="1377410at2"/>
<dbReference type="InterPro" id="IPR026444">
    <property type="entry name" value="Secre_tail"/>
</dbReference>
<dbReference type="AlphaFoldDB" id="A0A3P1AQM8"/>
<accession>A0A3P1AQM8</accession>
<sequence length="215" mass="23554">MVVDGQNVPVPVDIIPIHPVFGTPMPTIPNEVILKFKHEPTAPGILLVKTNMPFCSSTGYFTVDNTSMQLDFSIGMPNPSITTSYYDNYDDFSSIYINDYVIPDYSSGTYTITGNMLTLGNSTTYSIFEKGALSLNTVEMASLQIYPNPAVDILNISYKSTIESVEIIDITGKKVFKTAISSEQGIIDISTLQAGVYILNIYTTDGMGSKKIIKK</sequence>
<feature type="domain" description="Secretion system C-terminal sorting" evidence="2">
    <location>
        <begin position="145"/>
        <end position="213"/>
    </location>
</feature>
<keyword evidence="1" id="KW-0732">Signal</keyword>
<organism evidence="3 4">
    <name type="scientific">Paenimyroides viscosum</name>
    <dbReference type="NCBI Taxonomy" id="2488729"/>
    <lineage>
        <taxon>Bacteria</taxon>
        <taxon>Pseudomonadati</taxon>
        <taxon>Bacteroidota</taxon>
        <taxon>Flavobacteriia</taxon>
        <taxon>Flavobacteriales</taxon>
        <taxon>Flavobacteriaceae</taxon>
        <taxon>Paenimyroides</taxon>
    </lineage>
</organism>
<gene>
    <name evidence="3" type="ORF">EG242_12690</name>
</gene>
<dbReference type="Pfam" id="PF18962">
    <property type="entry name" value="Por_Secre_tail"/>
    <property type="match status" value="1"/>
</dbReference>
<evidence type="ECO:0000256" key="1">
    <source>
        <dbReference type="ARBA" id="ARBA00022729"/>
    </source>
</evidence>
<dbReference type="EMBL" id="RQTJ01000035">
    <property type="protein sequence ID" value="RRA91237.1"/>
    <property type="molecule type" value="Genomic_DNA"/>
</dbReference>
<evidence type="ECO:0000259" key="2">
    <source>
        <dbReference type="Pfam" id="PF18962"/>
    </source>
</evidence>
<protein>
    <submittedName>
        <fullName evidence="3">T9SS C-terminal target domain-containing protein</fullName>
    </submittedName>
</protein>